<evidence type="ECO:0000313" key="16">
    <source>
        <dbReference type="Proteomes" id="UP000236649"/>
    </source>
</evidence>
<evidence type="ECO:0000256" key="12">
    <source>
        <dbReference type="ARBA" id="ARBA00044550"/>
    </source>
</evidence>
<dbReference type="Pfam" id="PF00270">
    <property type="entry name" value="DEAD"/>
    <property type="match status" value="1"/>
</dbReference>
<dbReference type="Gene3D" id="3.40.50.300">
    <property type="entry name" value="P-loop containing nucleotide triphosphate hydrolases"/>
    <property type="match status" value="2"/>
</dbReference>
<organism evidence="15 16">
    <name type="scientific">Paraburkholderia hospita</name>
    <dbReference type="NCBI Taxonomy" id="169430"/>
    <lineage>
        <taxon>Bacteria</taxon>
        <taxon>Pseudomonadati</taxon>
        <taxon>Pseudomonadota</taxon>
        <taxon>Betaproteobacteria</taxon>
        <taxon>Burkholderiales</taxon>
        <taxon>Burkholderiaceae</taxon>
        <taxon>Paraburkholderia</taxon>
    </lineage>
</organism>
<evidence type="ECO:0000313" key="15">
    <source>
        <dbReference type="EMBL" id="AUT76753.1"/>
    </source>
</evidence>
<sequence length="599" mass="65907">MPASTETSTKAMHRTLREVFGFESLRPGQREIIDSVMQGRDTLAIMPTGAGKSLCYQLPAMHLSGLTLVVSPLIALIKDQRDKLLAADVEAMQINSTLSAAEERQTYEKLNTAARAIVFVTPEQLAKPTLLEALHGHRGPCAQPRVSLIVVDEAHCIAQWGHDFRPAFLQIADAVRSLGGPPVLALTATATTAVVDDIVRTLGMREPHVLHTGVYRPNLRYSVMQVSVAGATGRASTRSAQAKLAAVRALLESRSDAGIIYTATVREAERLATAVREWGVPAALYHGRIGSRERHDAQDRFMRGDVRVMIATNAFGMGIDKADIRFVVHDQMPGSIDAYYQETGRAGRDREAADCILLFDLNDRRVQQFLQLGRYPERELVERVREALGKHDNATAPGISTDELARTLADIGRNKLLVALKILLDAGLVRRNRARRYLCRDGMPGSDAFAAALQRYDELAKRDREALQQMIDYAQTGGCRWHTILEHFGYAGEVDRCGTCDNCRNPPHVEPFREPVKAIAPAQDGMMNAASGTRDRRHGFTRGQCVRVRKYGTGQVTFATTDQVAVLFPDGTTRTFLARFVKAVEAGHGVPHQPAQFSG</sequence>
<keyword evidence="3" id="KW-0547">Nucleotide-binding</keyword>
<dbReference type="PANTHER" id="PTHR13710:SF105">
    <property type="entry name" value="ATP-DEPENDENT DNA HELICASE Q1"/>
    <property type="match status" value="1"/>
</dbReference>
<dbReference type="GO" id="GO:0030894">
    <property type="term" value="C:replisome"/>
    <property type="evidence" value="ECO:0007669"/>
    <property type="project" value="TreeGrafter"/>
</dbReference>
<dbReference type="Proteomes" id="UP000236649">
    <property type="component" value="Chromosome 5"/>
</dbReference>
<dbReference type="PANTHER" id="PTHR13710">
    <property type="entry name" value="DNA HELICASE RECQ FAMILY MEMBER"/>
    <property type="match status" value="1"/>
</dbReference>
<dbReference type="Pfam" id="PF16124">
    <property type="entry name" value="RecQ_Zn_bind"/>
    <property type="match status" value="1"/>
</dbReference>
<evidence type="ECO:0000256" key="6">
    <source>
        <dbReference type="ARBA" id="ARBA00022840"/>
    </source>
</evidence>
<keyword evidence="8" id="KW-0413">Isomerase</keyword>
<dbReference type="GO" id="GO:0046872">
    <property type="term" value="F:metal ion binding"/>
    <property type="evidence" value="ECO:0007669"/>
    <property type="project" value="UniProtKB-KW"/>
</dbReference>
<evidence type="ECO:0000256" key="1">
    <source>
        <dbReference type="ARBA" id="ARBA00005446"/>
    </source>
</evidence>
<accession>A0AAN1JMD3</accession>
<dbReference type="InterPro" id="IPR002464">
    <property type="entry name" value="DNA/RNA_helicase_DEAH_CS"/>
</dbReference>
<dbReference type="RefSeq" id="WP_086917307.1">
    <property type="nucleotide sequence ID" value="NZ_CADFGJ010000014.1"/>
</dbReference>
<keyword evidence="2" id="KW-0479">Metal-binding</keyword>
<proteinExistence type="inferred from homology"/>
<feature type="domain" description="Helicase ATP-binding" evidence="13">
    <location>
        <begin position="33"/>
        <end position="208"/>
    </location>
</feature>
<dbReference type="SMART" id="SM00490">
    <property type="entry name" value="HELICc"/>
    <property type="match status" value="1"/>
</dbReference>
<dbReference type="EC" id="5.6.2.4" evidence="10"/>
<evidence type="ECO:0000256" key="4">
    <source>
        <dbReference type="ARBA" id="ARBA00022801"/>
    </source>
</evidence>
<evidence type="ECO:0000259" key="13">
    <source>
        <dbReference type="PROSITE" id="PS51192"/>
    </source>
</evidence>
<dbReference type="PROSITE" id="PS51194">
    <property type="entry name" value="HELICASE_CTER"/>
    <property type="match status" value="1"/>
</dbReference>
<keyword evidence="7" id="KW-0238">DNA-binding</keyword>
<evidence type="ECO:0000256" key="5">
    <source>
        <dbReference type="ARBA" id="ARBA00022806"/>
    </source>
</evidence>
<dbReference type="GO" id="GO:0009378">
    <property type="term" value="F:four-way junction helicase activity"/>
    <property type="evidence" value="ECO:0007669"/>
    <property type="project" value="TreeGrafter"/>
</dbReference>
<dbReference type="GO" id="GO:0016787">
    <property type="term" value="F:hydrolase activity"/>
    <property type="evidence" value="ECO:0007669"/>
    <property type="project" value="UniProtKB-KW"/>
</dbReference>
<dbReference type="GO" id="GO:0003677">
    <property type="term" value="F:DNA binding"/>
    <property type="evidence" value="ECO:0007669"/>
    <property type="project" value="UniProtKB-KW"/>
</dbReference>
<dbReference type="Gene3D" id="1.10.10.10">
    <property type="entry name" value="Winged helix-like DNA-binding domain superfamily/Winged helix DNA-binding domain"/>
    <property type="match status" value="1"/>
</dbReference>
<evidence type="ECO:0000259" key="14">
    <source>
        <dbReference type="PROSITE" id="PS51194"/>
    </source>
</evidence>
<evidence type="ECO:0000256" key="8">
    <source>
        <dbReference type="ARBA" id="ARBA00023235"/>
    </source>
</evidence>
<dbReference type="InterPro" id="IPR014001">
    <property type="entry name" value="Helicase_ATP-bd"/>
</dbReference>
<dbReference type="GO" id="GO:0005524">
    <property type="term" value="F:ATP binding"/>
    <property type="evidence" value="ECO:0007669"/>
    <property type="project" value="UniProtKB-KW"/>
</dbReference>
<protein>
    <recommendedName>
        <fullName evidence="11">ATP-dependent DNA helicase RecQ</fullName>
        <ecNumber evidence="10">5.6.2.4</ecNumber>
    </recommendedName>
    <alternativeName>
        <fullName evidence="12">DNA 3'-5' helicase RecQ</fullName>
    </alternativeName>
</protein>
<dbReference type="GO" id="GO:0043590">
    <property type="term" value="C:bacterial nucleoid"/>
    <property type="evidence" value="ECO:0007669"/>
    <property type="project" value="TreeGrafter"/>
</dbReference>
<dbReference type="SUPFAM" id="SSF52540">
    <property type="entry name" value="P-loop containing nucleoside triphosphate hydrolases"/>
    <property type="match status" value="1"/>
</dbReference>
<dbReference type="EMBL" id="CP026109">
    <property type="protein sequence ID" value="AUT76753.1"/>
    <property type="molecule type" value="Genomic_DNA"/>
</dbReference>
<dbReference type="GO" id="GO:0043138">
    <property type="term" value="F:3'-5' DNA helicase activity"/>
    <property type="evidence" value="ECO:0007669"/>
    <property type="project" value="UniProtKB-EC"/>
</dbReference>
<evidence type="ECO:0000256" key="11">
    <source>
        <dbReference type="ARBA" id="ARBA00044535"/>
    </source>
</evidence>
<dbReference type="PROSITE" id="PS51192">
    <property type="entry name" value="HELICASE_ATP_BIND_1"/>
    <property type="match status" value="1"/>
</dbReference>
<evidence type="ECO:0000256" key="3">
    <source>
        <dbReference type="ARBA" id="ARBA00022741"/>
    </source>
</evidence>
<comment type="catalytic activity">
    <reaction evidence="9">
        <text>Couples ATP hydrolysis with the unwinding of duplex DNA by translocating in the 3'-5' direction.</text>
        <dbReference type="EC" id="5.6.2.4"/>
    </reaction>
</comment>
<dbReference type="AlphaFoldDB" id="A0AAN1JMD3"/>
<dbReference type="InterPro" id="IPR004589">
    <property type="entry name" value="DNA_helicase_ATP-dep_RecQ"/>
</dbReference>
<dbReference type="Pfam" id="PF00271">
    <property type="entry name" value="Helicase_C"/>
    <property type="match status" value="1"/>
</dbReference>
<dbReference type="InterPro" id="IPR036388">
    <property type="entry name" value="WH-like_DNA-bd_sf"/>
</dbReference>
<gene>
    <name evidence="15" type="ORF">C2L64_50255</name>
</gene>
<keyword evidence="4" id="KW-0378">Hydrolase</keyword>
<dbReference type="InterPro" id="IPR011545">
    <property type="entry name" value="DEAD/DEAH_box_helicase_dom"/>
</dbReference>
<dbReference type="CDD" id="cd17920">
    <property type="entry name" value="DEXHc_RecQ"/>
    <property type="match status" value="1"/>
</dbReference>
<dbReference type="InterPro" id="IPR032284">
    <property type="entry name" value="RecQ_Zn-bd"/>
</dbReference>
<dbReference type="GeneID" id="55536422"/>
<comment type="similarity">
    <text evidence="1">Belongs to the helicase family. RecQ subfamily.</text>
</comment>
<evidence type="ECO:0000256" key="7">
    <source>
        <dbReference type="ARBA" id="ARBA00023125"/>
    </source>
</evidence>
<reference evidence="15 16" key="1">
    <citation type="submission" date="2018-01" db="EMBL/GenBank/DDBJ databases">
        <title>Species boundaries and ecological features among Paraburkholderia terrae DSMZ17804T, P. hospita DSMZ17164T and P. caribensis DSMZ13236T.</title>
        <authorList>
            <person name="Pratama A.A."/>
        </authorList>
    </citation>
    <scope>NUCLEOTIDE SEQUENCE [LARGE SCALE GENOMIC DNA]</scope>
    <source>
        <strain evidence="15 16">DSM 17164</strain>
    </source>
</reference>
<evidence type="ECO:0000256" key="2">
    <source>
        <dbReference type="ARBA" id="ARBA00022723"/>
    </source>
</evidence>
<dbReference type="SMART" id="SM00487">
    <property type="entry name" value="DEXDc"/>
    <property type="match status" value="1"/>
</dbReference>
<dbReference type="GO" id="GO:0006310">
    <property type="term" value="P:DNA recombination"/>
    <property type="evidence" value="ECO:0007669"/>
    <property type="project" value="InterPro"/>
</dbReference>
<dbReference type="FunFam" id="3.40.50.300:FF:001389">
    <property type="entry name" value="ATP-dependent DNA helicase RecQ"/>
    <property type="match status" value="1"/>
</dbReference>
<feature type="domain" description="Helicase C-terminal" evidence="14">
    <location>
        <begin position="243"/>
        <end position="392"/>
    </location>
</feature>
<evidence type="ECO:0000256" key="9">
    <source>
        <dbReference type="ARBA" id="ARBA00034617"/>
    </source>
</evidence>
<dbReference type="GO" id="GO:0005737">
    <property type="term" value="C:cytoplasm"/>
    <property type="evidence" value="ECO:0007669"/>
    <property type="project" value="TreeGrafter"/>
</dbReference>
<dbReference type="PROSITE" id="PS00690">
    <property type="entry name" value="DEAH_ATP_HELICASE"/>
    <property type="match status" value="1"/>
</dbReference>
<dbReference type="KEGG" id="phs:C2L64_50255"/>
<name>A0AAN1JMD3_9BURK</name>
<dbReference type="InterPro" id="IPR001650">
    <property type="entry name" value="Helicase_C-like"/>
</dbReference>
<keyword evidence="6" id="KW-0067">ATP-binding</keyword>
<evidence type="ECO:0000256" key="10">
    <source>
        <dbReference type="ARBA" id="ARBA00034808"/>
    </source>
</evidence>
<keyword evidence="5 15" id="KW-0347">Helicase</keyword>
<dbReference type="InterPro" id="IPR027417">
    <property type="entry name" value="P-loop_NTPase"/>
</dbReference>
<dbReference type="NCBIfam" id="TIGR00614">
    <property type="entry name" value="recQ_fam"/>
    <property type="match status" value="1"/>
</dbReference>
<dbReference type="GO" id="GO:0006281">
    <property type="term" value="P:DNA repair"/>
    <property type="evidence" value="ECO:0007669"/>
    <property type="project" value="TreeGrafter"/>
</dbReference>